<dbReference type="EMBL" id="AP026382">
    <property type="protein sequence ID" value="BDN97333.1"/>
    <property type="molecule type" value="Genomic_DNA"/>
</dbReference>
<proteinExistence type="predicted"/>
<reference evidence="1" key="1">
    <citation type="submission" date="2022-07" db="EMBL/GenBank/DDBJ databases">
        <title>Complete genome sequence of carbapenem-resistant Citrobacter spp. in Japan.</title>
        <authorList>
            <person name="Maehana S."/>
            <person name="Suzuki M."/>
            <person name="Kitasato H."/>
        </authorList>
    </citation>
    <scope>NUCLEOTIDE SEQUENCE</scope>
    <source>
        <strain evidence="1">KAM621</strain>
    </source>
</reference>
<dbReference type="AlphaFoldDB" id="A0AAD1L230"/>
<dbReference type="RefSeq" id="WP_326978191.1">
    <property type="nucleotide sequence ID" value="NZ_AP026382.1"/>
</dbReference>
<accession>A0AAD1L230</accession>
<name>A0AAD1L230_CITBR</name>
<sequence length="98" mass="11212">MCNELIKQIQAEKRRLTIGQISDSLISGDLRRELLMSKEEFSSLIVVCRISLRRVEGFEITPNMRMILNTASALKFGIDFPECGKIEISRRRVKAKNA</sequence>
<dbReference type="Proteomes" id="UP001058317">
    <property type="component" value="Chromosome"/>
</dbReference>
<evidence type="ECO:0000313" key="1">
    <source>
        <dbReference type="EMBL" id="BDN97333.1"/>
    </source>
</evidence>
<organism evidence="1 2">
    <name type="scientific">Citrobacter braakii</name>
    <dbReference type="NCBI Taxonomy" id="57706"/>
    <lineage>
        <taxon>Bacteria</taxon>
        <taxon>Pseudomonadati</taxon>
        <taxon>Pseudomonadota</taxon>
        <taxon>Gammaproteobacteria</taxon>
        <taxon>Enterobacterales</taxon>
        <taxon>Enterobacteriaceae</taxon>
        <taxon>Citrobacter</taxon>
        <taxon>Citrobacter freundii complex</taxon>
    </lineage>
</organism>
<evidence type="ECO:0000313" key="2">
    <source>
        <dbReference type="Proteomes" id="UP001058317"/>
    </source>
</evidence>
<gene>
    <name evidence="1" type="ORF">KAM621c_24380</name>
</gene>
<protein>
    <submittedName>
        <fullName evidence="1">Uncharacterized protein</fullName>
    </submittedName>
</protein>